<dbReference type="OrthoDB" id="411785at2759"/>
<keyword evidence="3" id="KW-0808">Transferase</keyword>
<accession>A0A9W9YLR8</accession>
<comment type="similarity">
    <text evidence="1">Belongs to the methyltransferase superfamily.</text>
</comment>
<dbReference type="InterPro" id="IPR051419">
    <property type="entry name" value="Lys/N-term_MeTrsfase_sf"/>
</dbReference>
<evidence type="ECO:0000256" key="2">
    <source>
        <dbReference type="ARBA" id="ARBA00022603"/>
    </source>
</evidence>
<dbReference type="GO" id="GO:0008757">
    <property type="term" value="F:S-adenosylmethionine-dependent methyltransferase activity"/>
    <property type="evidence" value="ECO:0007669"/>
    <property type="project" value="InterPro"/>
</dbReference>
<dbReference type="AlphaFoldDB" id="A0A9W9YLR8"/>
<reference evidence="5" key="1">
    <citation type="submission" date="2023-01" db="EMBL/GenBank/DDBJ databases">
        <title>Genome assembly of the deep-sea coral Lophelia pertusa.</title>
        <authorList>
            <person name="Herrera S."/>
            <person name="Cordes E."/>
        </authorList>
    </citation>
    <scope>NUCLEOTIDE SEQUENCE</scope>
    <source>
        <strain evidence="5">USNM1676648</strain>
        <tissue evidence="5">Polyp</tissue>
    </source>
</reference>
<gene>
    <name evidence="5" type="primary">METTL12</name>
    <name evidence="5" type="ORF">OS493_034537</name>
</gene>
<comment type="caution">
    <text evidence="5">The sequence shown here is derived from an EMBL/GenBank/DDBJ whole genome shotgun (WGS) entry which is preliminary data.</text>
</comment>
<dbReference type="GO" id="GO:0032259">
    <property type="term" value="P:methylation"/>
    <property type="evidence" value="ECO:0007669"/>
    <property type="project" value="UniProtKB-KW"/>
</dbReference>
<dbReference type="SUPFAM" id="SSF53335">
    <property type="entry name" value="S-adenosyl-L-methionine-dependent methyltransferases"/>
    <property type="match status" value="1"/>
</dbReference>
<evidence type="ECO:0000256" key="3">
    <source>
        <dbReference type="ARBA" id="ARBA00022679"/>
    </source>
</evidence>
<organism evidence="5 6">
    <name type="scientific">Desmophyllum pertusum</name>
    <dbReference type="NCBI Taxonomy" id="174260"/>
    <lineage>
        <taxon>Eukaryota</taxon>
        <taxon>Metazoa</taxon>
        <taxon>Cnidaria</taxon>
        <taxon>Anthozoa</taxon>
        <taxon>Hexacorallia</taxon>
        <taxon>Scleractinia</taxon>
        <taxon>Caryophylliina</taxon>
        <taxon>Caryophylliidae</taxon>
        <taxon>Desmophyllum</taxon>
    </lineage>
</organism>
<sequence>MRCFGDMSDQSFWDNFYANRQGDKHFDWFVRFEDVSGHLQPYLSPVNDNDLTRILEIGCGTSDFSLKLFEHLNRKCRIDCIDFSPEAIKALGKIIRQQGFLAKKILDEERRLGTSLDPRDWTGLACHQADAKNLPFKEGTFSLALDKGTSDAVLKGPNGESAFVDVVRECVRVLKPDGKLAQFSDEPPELRLNLLEKVQSEFTSSKCYKLCLSWRELDTRSGFQHFLYVVHKESVG</sequence>
<dbReference type="PANTHER" id="PTHR12176">
    <property type="entry name" value="SAM-DEPENDENT METHYLTRANSFERASE SUPERFAMILY PROTEIN"/>
    <property type="match status" value="1"/>
</dbReference>
<evidence type="ECO:0000313" key="5">
    <source>
        <dbReference type="EMBL" id="KAJ7351929.1"/>
    </source>
</evidence>
<evidence type="ECO:0000313" key="6">
    <source>
        <dbReference type="Proteomes" id="UP001163046"/>
    </source>
</evidence>
<proteinExistence type="inferred from homology"/>
<dbReference type="PANTHER" id="PTHR12176:SF83">
    <property type="entry name" value="CITRATE SYNTHASE-LYSINE N-METHYLTRANSFERASE CSKMT, MITOCHONDRIAL"/>
    <property type="match status" value="1"/>
</dbReference>
<dbReference type="InterPro" id="IPR013216">
    <property type="entry name" value="Methyltransf_11"/>
</dbReference>
<dbReference type="CDD" id="cd02440">
    <property type="entry name" value="AdoMet_MTases"/>
    <property type="match status" value="1"/>
</dbReference>
<protein>
    <submittedName>
        <fullName evidence="5">Citrate synthase-lysine N-methyltransferase CSKMT, mitochondrial</fullName>
    </submittedName>
</protein>
<evidence type="ECO:0000256" key="1">
    <source>
        <dbReference type="ARBA" id="ARBA00008361"/>
    </source>
</evidence>
<feature type="domain" description="Methyltransferase type 11" evidence="4">
    <location>
        <begin position="55"/>
        <end position="181"/>
    </location>
</feature>
<keyword evidence="6" id="KW-1185">Reference proteome</keyword>
<name>A0A9W9YLR8_9CNID</name>
<dbReference type="Gene3D" id="3.40.50.150">
    <property type="entry name" value="Vaccinia Virus protein VP39"/>
    <property type="match status" value="1"/>
</dbReference>
<dbReference type="InterPro" id="IPR029063">
    <property type="entry name" value="SAM-dependent_MTases_sf"/>
</dbReference>
<evidence type="ECO:0000259" key="4">
    <source>
        <dbReference type="Pfam" id="PF08241"/>
    </source>
</evidence>
<keyword evidence="2" id="KW-0489">Methyltransferase</keyword>
<dbReference type="Pfam" id="PF08241">
    <property type="entry name" value="Methyltransf_11"/>
    <property type="match status" value="1"/>
</dbReference>
<dbReference type="EMBL" id="MU827350">
    <property type="protein sequence ID" value="KAJ7351929.1"/>
    <property type="molecule type" value="Genomic_DNA"/>
</dbReference>
<dbReference type="Proteomes" id="UP001163046">
    <property type="component" value="Unassembled WGS sequence"/>
</dbReference>